<sequence>MSYELEFLSEAFKEWKALDGSVKKQFKKKLAERLQNPFVPVSKLSGSETRYKIKLRSVGYRLVYEVIDSELVVVVIAVGKRENSMVYKKAAGRRR</sequence>
<evidence type="ECO:0000256" key="1">
    <source>
        <dbReference type="ARBA" id="ARBA00006226"/>
    </source>
</evidence>
<comment type="similarity">
    <text evidence="1">Belongs to the RelE toxin family.</text>
</comment>
<dbReference type="PANTHER" id="PTHR35601:SF1">
    <property type="entry name" value="TOXIN RELE"/>
    <property type="match status" value="1"/>
</dbReference>
<dbReference type="Pfam" id="PF05016">
    <property type="entry name" value="ParE_toxin"/>
    <property type="match status" value="1"/>
</dbReference>
<dbReference type="KEGG" id="eaj:Q3M24_13065"/>
<reference evidence="3" key="1">
    <citation type="journal article" date="2024" name="Syst. Appl. Microbiol.">
        <title>First single-strain enrichments of Electrothrix cable bacteria, description of E. aestuarii sp. nov. and E. rattekaaiensis sp. nov., and proposal of a cable bacteria taxonomy following the rules of the SeqCode.</title>
        <authorList>
            <person name="Plum-Jensen L.E."/>
            <person name="Schramm A."/>
            <person name="Marshall I.P.G."/>
        </authorList>
    </citation>
    <scope>NUCLEOTIDE SEQUENCE</scope>
    <source>
        <strain evidence="3">Rat1</strain>
    </source>
</reference>
<evidence type="ECO:0000313" key="3">
    <source>
        <dbReference type="EMBL" id="XCN71242.1"/>
    </source>
</evidence>
<organism evidence="3">
    <name type="scientific">Candidatus Electrothrix aestuarii</name>
    <dbReference type="NCBI Taxonomy" id="3062594"/>
    <lineage>
        <taxon>Bacteria</taxon>
        <taxon>Pseudomonadati</taxon>
        <taxon>Thermodesulfobacteriota</taxon>
        <taxon>Desulfobulbia</taxon>
        <taxon>Desulfobulbales</taxon>
        <taxon>Desulfobulbaceae</taxon>
        <taxon>Candidatus Electrothrix</taxon>
    </lineage>
</organism>
<dbReference type="AlphaFoldDB" id="A0AAU8LQD6"/>
<dbReference type="InterPro" id="IPR035093">
    <property type="entry name" value="RelE/ParE_toxin_dom_sf"/>
</dbReference>
<dbReference type="EMBL" id="CP159373">
    <property type="protein sequence ID" value="XCN71242.1"/>
    <property type="molecule type" value="Genomic_DNA"/>
</dbReference>
<name>A0AAU8LQD6_9BACT</name>
<evidence type="ECO:0000256" key="2">
    <source>
        <dbReference type="ARBA" id="ARBA00022649"/>
    </source>
</evidence>
<dbReference type="SUPFAM" id="SSF143011">
    <property type="entry name" value="RelE-like"/>
    <property type="match status" value="1"/>
</dbReference>
<reference evidence="3" key="2">
    <citation type="submission" date="2024-06" db="EMBL/GenBank/DDBJ databases">
        <authorList>
            <person name="Plum-Jensen L.E."/>
            <person name="Schramm A."/>
            <person name="Marshall I.P.G."/>
        </authorList>
    </citation>
    <scope>NUCLEOTIDE SEQUENCE</scope>
    <source>
        <strain evidence="3">Rat1</strain>
    </source>
</reference>
<accession>A0AAU8LQD6</accession>
<protein>
    <submittedName>
        <fullName evidence="3">Type II toxin-antitoxin system RelE/ParE family toxin</fullName>
    </submittedName>
</protein>
<dbReference type="Gene3D" id="3.30.2310.20">
    <property type="entry name" value="RelE-like"/>
    <property type="match status" value="1"/>
</dbReference>
<gene>
    <name evidence="3" type="ORF">Q3M24_13065</name>
</gene>
<proteinExistence type="inferred from homology"/>
<dbReference type="PANTHER" id="PTHR35601">
    <property type="entry name" value="TOXIN RELE"/>
    <property type="match status" value="1"/>
</dbReference>
<dbReference type="InterPro" id="IPR007712">
    <property type="entry name" value="RelE/ParE_toxin"/>
</dbReference>
<keyword evidence="2" id="KW-1277">Toxin-antitoxin system</keyword>